<dbReference type="InterPro" id="IPR011990">
    <property type="entry name" value="TPR-like_helical_dom_sf"/>
</dbReference>
<dbReference type="SUPFAM" id="SSF48452">
    <property type="entry name" value="TPR-like"/>
    <property type="match status" value="1"/>
</dbReference>
<protein>
    <submittedName>
        <fullName evidence="4">Putative negative regulator of RcsB-dependent stress response</fullName>
    </submittedName>
</protein>
<name>A0A1I6N1A7_9BACT</name>
<dbReference type="EMBL" id="FOZL01000002">
    <property type="protein sequence ID" value="SFS21726.1"/>
    <property type="molecule type" value="Genomic_DNA"/>
</dbReference>
<evidence type="ECO:0000313" key="4">
    <source>
        <dbReference type="EMBL" id="SFS21726.1"/>
    </source>
</evidence>
<dbReference type="AlphaFoldDB" id="A0A1I6N1A7"/>
<sequence length="243" mass="26146">MDQQTKAALKQDNFIEVTGTSIHWANENRRSVITTSVILLVVVLIAVGSVTIYNRRSEAAATDFGAAMQAYQTPLAAPGQQVPPGTKTYSSVNERAKAANELFNQVADKYSMTPSGKLAHYFSGLTYMEEGQNQSAEDALKSVANGWNKDLGGLAKLSLAQLYHQTGRDQLAVDTYNDLVAKPTSTVPSGIAQLQLAELYQAENKPAEARKIYAQLSDKDAKGAAGAIAKQKLNPNAAPQMQQ</sequence>
<feature type="region of interest" description="Disordered" evidence="1">
    <location>
        <begin position="224"/>
        <end position="243"/>
    </location>
</feature>
<dbReference type="OrthoDB" id="115117at2"/>
<keyword evidence="2" id="KW-1133">Transmembrane helix</keyword>
<dbReference type="Pfam" id="PF13174">
    <property type="entry name" value="TPR_6"/>
    <property type="match status" value="1"/>
</dbReference>
<reference evidence="4 5" key="1">
    <citation type="submission" date="2016-10" db="EMBL/GenBank/DDBJ databases">
        <authorList>
            <person name="de Groot N.N."/>
        </authorList>
    </citation>
    <scope>NUCLEOTIDE SEQUENCE [LARGE SCALE GENOMIC DNA]</scope>
    <source>
        <strain evidence="4 5">DSM 21001</strain>
    </source>
</reference>
<feature type="domain" description="Ancillary SecYEG translocon subunit/Cell division coordinator CpoB TPR" evidence="3">
    <location>
        <begin position="24"/>
        <end position="170"/>
    </location>
</feature>
<dbReference type="Gene3D" id="1.25.40.10">
    <property type="entry name" value="Tetratricopeptide repeat domain"/>
    <property type="match status" value="1"/>
</dbReference>
<feature type="compositionally biased region" description="Polar residues" evidence="1">
    <location>
        <begin position="233"/>
        <end position="243"/>
    </location>
</feature>
<organism evidence="4 5">
    <name type="scientific">Granulicella pectinivorans</name>
    <dbReference type="NCBI Taxonomy" id="474950"/>
    <lineage>
        <taxon>Bacteria</taxon>
        <taxon>Pseudomonadati</taxon>
        <taxon>Acidobacteriota</taxon>
        <taxon>Terriglobia</taxon>
        <taxon>Terriglobales</taxon>
        <taxon>Acidobacteriaceae</taxon>
        <taxon>Granulicella</taxon>
    </lineage>
</organism>
<evidence type="ECO:0000259" key="3">
    <source>
        <dbReference type="Pfam" id="PF09976"/>
    </source>
</evidence>
<dbReference type="InterPro" id="IPR018704">
    <property type="entry name" value="SecYEG/CpoB_TPR"/>
</dbReference>
<dbReference type="Proteomes" id="UP000199024">
    <property type="component" value="Unassembled WGS sequence"/>
</dbReference>
<evidence type="ECO:0000256" key="2">
    <source>
        <dbReference type="SAM" id="Phobius"/>
    </source>
</evidence>
<keyword evidence="2" id="KW-0812">Transmembrane</keyword>
<proteinExistence type="predicted"/>
<feature type="transmembrane region" description="Helical" evidence="2">
    <location>
        <begin position="32"/>
        <end position="53"/>
    </location>
</feature>
<dbReference type="InterPro" id="IPR019734">
    <property type="entry name" value="TPR_rpt"/>
</dbReference>
<keyword evidence="5" id="KW-1185">Reference proteome</keyword>
<evidence type="ECO:0000313" key="5">
    <source>
        <dbReference type="Proteomes" id="UP000199024"/>
    </source>
</evidence>
<dbReference type="Pfam" id="PF09976">
    <property type="entry name" value="TPR_21"/>
    <property type="match status" value="1"/>
</dbReference>
<accession>A0A1I6N1A7</accession>
<dbReference type="STRING" id="474950.SAMN05421771_4307"/>
<gene>
    <name evidence="4" type="ORF">SAMN05421771_4307</name>
</gene>
<evidence type="ECO:0000256" key="1">
    <source>
        <dbReference type="SAM" id="MobiDB-lite"/>
    </source>
</evidence>
<keyword evidence="2" id="KW-0472">Membrane</keyword>